<sequence length="130" mass="14003">MSQASLPFDFRSATASSEPRVVDDHAEVDALFSLLEDDDCRCILDATDGVARSASELSEACDLPLSTTYRKLDPLADAGLLSKRLRISRSGTHTAEYERTVDDVTVSVTPSGVEVRVSHRDVTESASVTA</sequence>
<evidence type="ECO:0000313" key="1">
    <source>
        <dbReference type="EMBL" id="CQR51032.1"/>
    </source>
</evidence>
<dbReference type="OrthoDB" id="311452at2157"/>
<dbReference type="Proteomes" id="UP000198902">
    <property type="component" value="Unassembled WGS sequence"/>
</dbReference>
<dbReference type="InterPro" id="IPR036390">
    <property type="entry name" value="WH_DNA-bd_sf"/>
</dbReference>
<evidence type="ECO:0000313" key="2">
    <source>
        <dbReference type="Proteomes" id="UP000198902"/>
    </source>
</evidence>
<accession>A0A0D6JSZ6</accession>
<name>A0A0D6JSZ6_9EURY</name>
<gene>
    <name evidence="1" type="ORF">BN996_02523</name>
</gene>
<dbReference type="AlphaFoldDB" id="A0A0D6JSZ6"/>
<dbReference type="Pfam" id="PF12840">
    <property type="entry name" value="HTH_20"/>
    <property type="match status" value="1"/>
</dbReference>
<keyword evidence="2" id="KW-1185">Reference proteome</keyword>
<organism evidence="1 2">
    <name type="scientific">Haloferax massiliensis</name>
    <dbReference type="NCBI Taxonomy" id="1476858"/>
    <lineage>
        <taxon>Archaea</taxon>
        <taxon>Methanobacteriati</taxon>
        <taxon>Methanobacteriota</taxon>
        <taxon>Stenosarchaea group</taxon>
        <taxon>Halobacteria</taxon>
        <taxon>Halobacteriales</taxon>
        <taxon>Haloferacaceae</taxon>
        <taxon>Haloferax</taxon>
    </lineage>
</organism>
<dbReference type="RefSeq" id="WP_089779418.1">
    <property type="nucleotide sequence ID" value="NZ_CABLRR010000002.1"/>
</dbReference>
<proteinExistence type="predicted"/>
<dbReference type="InterPro" id="IPR036388">
    <property type="entry name" value="WH-like_DNA-bd_sf"/>
</dbReference>
<reference evidence="2" key="1">
    <citation type="submission" date="2015-03" db="EMBL/GenBank/DDBJ databases">
        <authorList>
            <person name="Urmite Genomes"/>
        </authorList>
    </citation>
    <scope>NUCLEOTIDE SEQUENCE [LARGE SCALE GENOMIC DNA]</scope>
    <source>
        <strain evidence="2">Arc-Hr</strain>
    </source>
</reference>
<dbReference type="Gene3D" id="1.10.10.10">
    <property type="entry name" value="Winged helix-like DNA-binding domain superfamily/Winged helix DNA-binding domain"/>
    <property type="match status" value="1"/>
</dbReference>
<protein>
    <submittedName>
        <fullName evidence="1">Helix-turn-helix domain protein</fullName>
    </submittedName>
</protein>
<dbReference type="EMBL" id="CSTE01000002">
    <property type="protein sequence ID" value="CQR51032.1"/>
    <property type="molecule type" value="Genomic_DNA"/>
</dbReference>
<dbReference type="SUPFAM" id="SSF46785">
    <property type="entry name" value="Winged helix' DNA-binding domain"/>
    <property type="match status" value="1"/>
</dbReference>